<comment type="caution">
    <text evidence="2">The sequence shown here is derived from an EMBL/GenBank/DDBJ whole genome shotgun (WGS) entry which is preliminary data.</text>
</comment>
<accession>A0A3L6DRW2</accession>
<reference evidence="2" key="1">
    <citation type="journal article" date="2018" name="Nat. Genet.">
        <title>Extensive intraspecific gene order and gene structural variations between Mo17 and other maize genomes.</title>
        <authorList>
            <person name="Sun S."/>
            <person name="Zhou Y."/>
            <person name="Chen J."/>
            <person name="Shi J."/>
            <person name="Zhao H."/>
            <person name="Zhao H."/>
            <person name="Song W."/>
            <person name="Zhang M."/>
            <person name="Cui Y."/>
            <person name="Dong X."/>
            <person name="Liu H."/>
            <person name="Ma X."/>
            <person name="Jiao Y."/>
            <person name="Wang B."/>
            <person name="Wei X."/>
            <person name="Stein J.C."/>
            <person name="Glaubitz J.C."/>
            <person name="Lu F."/>
            <person name="Yu G."/>
            <person name="Liang C."/>
            <person name="Fengler K."/>
            <person name="Li B."/>
            <person name="Rafalski A."/>
            <person name="Schnable P.S."/>
            <person name="Ware D.H."/>
            <person name="Buckler E.S."/>
            <person name="Lai J."/>
        </authorList>
    </citation>
    <scope>NUCLEOTIDE SEQUENCE [LARGE SCALE GENOMIC DNA]</scope>
    <source>
        <tissue evidence="2">Seedling</tissue>
    </source>
</reference>
<sequence>GGRGGGGPGGGSRRVGPRRSRTPRPGSSCRAAPAGAQWGGRGRGPRRVSAGLPRRRRRIGGGGSASLVSY</sequence>
<evidence type="ECO:0000313" key="2">
    <source>
        <dbReference type="EMBL" id="PWZ11310.1"/>
    </source>
</evidence>
<dbReference type="AlphaFoldDB" id="A0A3L6DRW2"/>
<protein>
    <submittedName>
        <fullName evidence="2">Uncharacterized protein</fullName>
    </submittedName>
</protein>
<dbReference type="EMBL" id="NCVQ01000009">
    <property type="protein sequence ID" value="PWZ11310.1"/>
    <property type="molecule type" value="Genomic_DNA"/>
</dbReference>
<feature type="region of interest" description="Disordered" evidence="1">
    <location>
        <begin position="1"/>
        <end position="70"/>
    </location>
</feature>
<evidence type="ECO:0000256" key="1">
    <source>
        <dbReference type="SAM" id="MobiDB-lite"/>
    </source>
</evidence>
<organism evidence="2">
    <name type="scientific">Zea mays</name>
    <name type="common">Maize</name>
    <dbReference type="NCBI Taxonomy" id="4577"/>
    <lineage>
        <taxon>Eukaryota</taxon>
        <taxon>Viridiplantae</taxon>
        <taxon>Streptophyta</taxon>
        <taxon>Embryophyta</taxon>
        <taxon>Tracheophyta</taxon>
        <taxon>Spermatophyta</taxon>
        <taxon>Magnoliopsida</taxon>
        <taxon>Liliopsida</taxon>
        <taxon>Poales</taxon>
        <taxon>Poaceae</taxon>
        <taxon>PACMAD clade</taxon>
        <taxon>Panicoideae</taxon>
        <taxon>Andropogonodae</taxon>
        <taxon>Andropogoneae</taxon>
        <taxon>Tripsacinae</taxon>
        <taxon>Zea</taxon>
    </lineage>
</organism>
<dbReference type="Proteomes" id="UP000251960">
    <property type="component" value="Chromosome 8"/>
</dbReference>
<proteinExistence type="predicted"/>
<feature type="compositionally biased region" description="Gly residues" evidence="1">
    <location>
        <begin position="1"/>
        <end position="13"/>
    </location>
</feature>
<feature type="non-terminal residue" evidence="2">
    <location>
        <position position="1"/>
    </location>
</feature>
<name>A0A3L6DRW2_MAIZE</name>
<gene>
    <name evidence="2" type="ORF">Zm00014a_012026</name>
</gene>